<dbReference type="InterPro" id="IPR001138">
    <property type="entry name" value="Zn2Cys6_DnaBD"/>
</dbReference>
<dbReference type="Pfam" id="PF00172">
    <property type="entry name" value="Zn_clus"/>
    <property type="match status" value="1"/>
</dbReference>
<keyword evidence="1" id="KW-0539">Nucleus</keyword>
<comment type="caution">
    <text evidence="4">The sequence shown here is derived from an EMBL/GenBank/DDBJ whole genome shotgun (WGS) entry which is preliminary data.</text>
</comment>
<dbReference type="InterPro" id="IPR053178">
    <property type="entry name" value="Osmoadaptation_assoc"/>
</dbReference>
<feature type="compositionally biased region" description="Polar residues" evidence="2">
    <location>
        <begin position="57"/>
        <end position="67"/>
    </location>
</feature>
<dbReference type="EMBL" id="CAOQHR010000005">
    <property type="protein sequence ID" value="CAI6335067.1"/>
    <property type="molecule type" value="Genomic_DNA"/>
</dbReference>
<dbReference type="PROSITE" id="PS00463">
    <property type="entry name" value="ZN2_CY6_FUNGAL_1"/>
    <property type="match status" value="1"/>
</dbReference>
<dbReference type="CDD" id="cd00067">
    <property type="entry name" value="GAL4"/>
    <property type="match status" value="1"/>
</dbReference>
<dbReference type="GO" id="GO:0000981">
    <property type="term" value="F:DNA-binding transcription factor activity, RNA polymerase II-specific"/>
    <property type="evidence" value="ECO:0007669"/>
    <property type="project" value="InterPro"/>
</dbReference>
<dbReference type="SMART" id="SM00066">
    <property type="entry name" value="GAL4"/>
    <property type="match status" value="1"/>
</dbReference>
<name>A0A9W4UHF5_9PLEO</name>
<evidence type="ECO:0000256" key="2">
    <source>
        <dbReference type="SAM" id="MobiDB-lite"/>
    </source>
</evidence>
<proteinExistence type="predicted"/>
<dbReference type="PANTHER" id="PTHR38111">
    <property type="entry name" value="ZN(2)-C6 FUNGAL-TYPE DOMAIN-CONTAINING PROTEIN-RELATED"/>
    <property type="match status" value="1"/>
</dbReference>
<keyword evidence="5" id="KW-1185">Reference proteome</keyword>
<evidence type="ECO:0000259" key="3">
    <source>
        <dbReference type="PROSITE" id="PS50048"/>
    </source>
</evidence>
<dbReference type="Gene3D" id="4.10.240.10">
    <property type="entry name" value="Zn(2)-C6 fungal-type DNA-binding domain"/>
    <property type="match status" value="1"/>
</dbReference>
<feature type="domain" description="Zn(2)-C6 fungal-type" evidence="3">
    <location>
        <begin position="9"/>
        <end position="38"/>
    </location>
</feature>
<protein>
    <recommendedName>
        <fullName evidence="3">Zn(2)-C6 fungal-type domain-containing protein</fullName>
    </recommendedName>
</protein>
<dbReference type="GO" id="GO:0008270">
    <property type="term" value="F:zinc ion binding"/>
    <property type="evidence" value="ECO:0007669"/>
    <property type="project" value="InterPro"/>
</dbReference>
<reference evidence="4" key="1">
    <citation type="submission" date="2023-01" db="EMBL/GenBank/DDBJ databases">
        <authorList>
            <person name="Van Ghelder C."/>
            <person name="Rancurel C."/>
        </authorList>
    </citation>
    <scope>NUCLEOTIDE SEQUENCE</scope>
    <source>
        <strain evidence="4">CNCM I-4278</strain>
    </source>
</reference>
<dbReference type="OrthoDB" id="4314040at2759"/>
<sequence length="562" mass="62117">MVGVPKSTGCLICRKRKIKCDETWPLCLNCEKNGKCCTGPPQRHTFRDLGPKLASKDATSSTRHSSFYETQSISGKILNRQRSGRHSKQLKASPPIHSLQALSEQTLSTEAYPSPLLNTGIPYQQDPLAQALIQALHSKGVGLQLCKLGDFIHKVPSRINHSAALDAAVACLVHAHFTPIHQTNPGEAIDPRLYLRAIRTLNASLEDPQQVLSPNTLCAAVLLGVVEAIAGPRAGTRYLSHIRGVGKLAELQGPGKYLQDEFLRDILQCSTRSIILTSIYDRKRCFLASLEWQGAAFSSNRLGSDPNAEIELLRLAADVPGFLGDMEELGMNGLDQNADMPQALQSNLVVERYSSSEQTLGNIAPIRATFPTSAFLPSLESLFLKKRCPSPKNPSSSLLEKLYRFKEELQEIDIALKANVLRESFGIDLATPDLCSHISDEHTAAISNLSNALHLTVNRMIMELLPPHKPMYYAMEAESRTVALKIYKMMQWGSTNNGISGASKTSLSLVMAYEYCTPHMQERVLKEMNASLGEYEFRWSHDMMRGMSRRLFGRSESRGIAA</sequence>
<feature type="region of interest" description="Disordered" evidence="2">
    <location>
        <begin position="48"/>
        <end position="67"/>
    </location>
</feature>
<dbReference type="InterPro" id="IPR036864">
    <property type="entry name" value="Zn2-C6_fun-type_DNA-bd_sf"/>
</dbReference>
<dbReference type="AlphaFoldDB" id="A0A9W4UHF5"/>
<evidence type="ECO:0000313" key="5">
    <source>
        <dbReference type="Proteomes" id="UP001152607"/>
    </source>
</evidence>
<dbReference type="PROSITE" id="PS50048">
    <property type="entry name" value="ZN2_CY6_FUNGAL_2"/>
    <property type="match status" value="1"/>
</dbReference>
<accession>A0A9W4UHF5</accession>
<evidence type="ECO:0000256" key="1">
    <source>
        <dbReference type="ARBA" id="ARBA00023242"/>
    </source>
</evidence>
<dbReference type="Proteomes" id="UP001152607">
    <property type="component" value="Unassembled WGS sequence"/>
</dbReference>
<gene>
    <name evidence="4" type="ORF">PDIGIT_LOCUS8144</name>
</gene>
<organism evidence="4 5">
    <name type="scientific">Periconia digitata</name>
    <dbReference type="NCBI Taxonomy" id="1303443"/>
    <lineage>
        <taxon>Eukaryota</taxon>
        <taxon>Fungi</taxon>
        <taxon>Dikarya</taxon>
        <taxon>Ascomycota</taxon>
        <taxon>Pezizomycotina</taxon>
        <taxon>Dothideomycetes</taxon>
        <taxon>Pleosporomycetidae</taxon>
        <taxon>Pleosporales</taxon>
        <taxon>Massarineae</taxon>
        <taxon>Periconiaceae</taxon>
        <taxon>Periconia</taxon>
    </lineage>
</organism>
<dbReference type="SUPFAM" id="SSF57701">
    <property type="entry name" value="Zn2/Cys6 DNA-binding domain"/>
    <property type="match status" value="1"/>
</dbReference>
<evidence type="ECO:0000313" key="4">
    <source>
        <dbReference type="EMBL" id="CAI6335067.1"/>
    </source>
</evidence>